<accession>A0AAD3TL65</accession>
<evidence type="ECO:0000313" key="2">
    <source>
        <dbReference type="EMBL" id="GMH30767.1"/>
    </source>
</evidence>
<reference evidence="2" key="1">
    <citation type="submission" date="2023-05" db="EMBL/GenBank/DDBJ databases">
        <title>Nepenthes gracilis genome sequencing.</title>
        <authorList>
            <person name="Fukushima K."/>
        </authorList>
    </citation>
    <scope>NUCLEOTIDE SEQUENCE</scope>
    <source>
        <strain evidence="2">SING2019-196</strain>
    </source>
</reference>
<gene>
    <name evidence="2" type="ORF">Nepgr_032610</name>
</gene>
<proteinExistence type="predicted"/>
<feature type="region of interest" description="Disordered" evidence="1">
    <location>
        <begin position="1"/>
        <end position="83"/>
    </location>
</feature>
<feature type="compositionally biased region" description="Polar residues" evidence="1">
    <location>
        <begin position="72"/>
        <end position="83"/>
    </location>
</feature>
<dbReference type="EMBL" id="BSYO01000039">
    <property type="protein sequence ID" value="GMH30767.1"/>
    <property type="molecule type" value="Genomic_DNA"/>
</dbReference>
<evidence type="ECO:0000256" key="1">
    <source>
        <dbReference type="SAM" id="MobiDB-lite"/>
    </source>
</evidence>
<comment type="caution">
    <text evidence="2">The sequence shown here is derived from an EMBL/GenBank/DDBJ whole genome shotgun (WGS) entry which is preliminary data.</text>
</comment>
<dbReference type="AlphaFoldDB" id="A0AAD3TL65"/>
<sequence length="83" mass="8408">MCFPLSSSPLPDGCATLGPHKASPPPTDSLPLPSLSSSPSLPPLPSPWVASNEDLSAANGFEDSIDHPPGNGPTSYLSKSPVS</sequence>
<dbReference type="Proteomes" id="UP001279734">
    <property type="component" value="Unassembled WGS sequence"/>
</dbReference>
<keyword evidence="3" id="KW-1185">Reference proteome</keyword>
<evidence type="ECO:0000313" key="3">
    <source>
        <dbReference type="Proteomes" id="UP001279734"/>
    </source>
</evidence>
<organism evidence="2 3">
    <name type="scientific">Nepenthes gracilis</name>
    <name type="common">Slender pitcher plant</name>
    <dbReference type="NCBI Taxonomy" id="150966"/>
    <lineage>
        <taxon>Eukaryota</taxon>
        <taxon>Viridiplantae</taxon>
        <taxon>Streptophyta</taxon>
        <taxon>Embryophyta</taxon>
        <taxon>Tracheophyta</taxon>
        <taxon>Spermatophyta</taxon>
        <taxon>Magnoliopsida</taxon>
        <taxon>eudicotyledons</taxon>
        <taxon>Gunneridae</taxon>
        <taxon>Pentapetalae</taxon>
        <taxon>Caryophyllales</taxon>
        <taxon>Nepenthaceae</taxon>
        <taxon>Nepenthes</taxon>
    </lineage>
</organism>
<name>A0AAD3TL65_NEPGR</name>
<protein>
    <submittedName>
        <fullName evidence="2">Uncharacterized protein</fullName>
    </submittedName>
</protein>
<feature type="compositionally biased region" description="Low complexity" evidence="1">
    <location>
        <begin position="29"/>
        <end position="39"/>
    </location>
</feature>